<evidence type="ECO:0000256" key="3">
    <source>
        <dbReference type="ARBA" id="ARBA00022475"/>
    </source>
</evidence>
<dbReference type="OrthoDB" id="7274389at2"/>
<feature type="compositionally biased region" description="Low complexity" evidence="8">
    <location>
        <begin position="1"/>
        <end position="13"/>
    </location>
</feature>
<name>A0A2T0V4A4_9MICO</name>
<evidence type="ECO:0000256" key="6">
    <source>
        <dbReference type="ARBA" id="ARBA00023136"/>
    </source>
</evidence>
<dbReference type="InterPro" id="IPR035906">
    <property type="entry name" value="MetI-like_sf"/>
</dbReference>
<dbReference type="PROSITE" id="PS50928">
    <property type="entry name" value="ABC_TM1"/>
    <property type="match status" value="1"/>
</dbReference>
<keyword evidence="2 7" id="KW-0813">Transport</keyword>
<evidence type="ECO:0000313" key="11">
    <source>
        <dbReference type="Proteomes" id="UP000237983"/>
    </source>
</evidence>
<dbReference type="GO" id="GO:0055085">
    <property type="term" value="P:transmembrane transport"/>
    <property type="evidence" value="ECO:0007669"/>
    <property type="project" value="InterPro"/>
</dbReference>
<feature type="region of interest" description="Disordered" evidence="8">
    <location>
        <begin position="1"/>
        <end position="21"/>
    </location>
</feature>
<dbReference type="SUPFAM" id="SSF161098">
    <property type="entry name" value="MetI-like"/>
    <property type="match status" value="1"/>
</dbReference>
<comment type="caution">
    <text evidence="10">The sequence shown here is derived from an EMBL/GenBank/DDBJ whole genome shotgun (WGS) entry which is preliminary data.</text>
</comment>
<dbReference type="Gene3D" id="1.10.3720.10">
    <property type="entry name" value="MetI-like"/>
    <property type="match status" value="1"/>
</dbReference>
<comment type="similarity">
    <text evidence="7">Belongs to the binding-protein-dependent transport system permease family.</text>
</comment>
<dbReference type="PANTHER" id="PTHR30151">
    <property type="entry name" value="ALKANE SULFONATE ABC TRANSPORTER-RELATED, MEMBRANE SUBUNIT"/>
    <property type="match status" value="1"/>
</dbReference>
<protein>
    <submittedName>
        <fullName evidence="10">ABC-type nitrate/sulfonate/bicarbonate transport system permease component</fullName>
    </submittedName>
</protein>
<evidence type="ECO:0000313" key="10">
    <source>
        <dbReference type="EMBL" id="PRY65002.1"/>
    </source>
</evidence>
<proteinExistence type="inferred from homology"/>
<sequence>MATSTSPSTASPTVTGGRTSHGAAGSVLRAARTGLITLLIVVLVWQAIISILGVSTFIAKGPLDVFNWLFTVPAAAENRELIWGNLLVTLGDSFIGFTAGLVVALLLAIAFTLSRGIEHALMPIAMLLRSVPLVALAPIIILIVGRGAAVAAVMGGIVVLFPALVNIVFGLRSASPIITDVISVYGGTPFTALRKVAMPSSLGALFAAVKISVPGAITGALLAEWLATGKGIGGAIVAAVAQSKNFEVWASVVVITAVTLLLYGLAQLVESLVLRRMGMAASAGE</sequence>
<keyword evidence="4 7" id="KW-0812">Transmembrane</keyword>
<feature type="transmembrane region" description="Helical" evidence="7">
    <location>
        <begin position="94"/>
        <end position="114"/>
    </location>
</feature>
<feature type="transmembrane region" description="Helical" evidence="7">
    <location>
        <begin position="248"/>
        <end position="269"/>
    </location>
</feature>
<gene>
    <name evidence="10" type="ORF">B0I08_11119</name>
</gene>
<dbReference type="GO" id="GO:0005886">
    <property type="term" value="C:plasma membrane"/>
    <property type="evidence" value="ECO:0007669"/>
    <property type="project" value="UniProtKB-SubCell"/>
</dbReference>
<evidence type="ECO:0000256" key="2">
    <source>
        <dbReference type="ARBA" id="ARBA00022448"/>
    </source>
</evidence>
<feature type="transmembrane region" description="Helical" evidence="7">
    <location>
        <begin position="126"/>
        <end position="144"/>
    </location>
</feature>
<dbReference type="Proteomes" id="UP000237983">
    <property type="component" value="Unassembled WGS sequence"/>
</dbReference>
<evidence type="ECO:0000259" key="9">
    <source>
        <dbReference type="PROSITE" id="PS50928"/>
    </source>
</evidence>
<feature type="transmembrane region" description="Helical" evidence="7">
    <location>
        <begin position="150"/>
        <end position="169"/>
    </location>
</feature>
<dbReference type="RefSeq" id="WP_106214804.1">
    <property type="nucleotide sequence ID" value="NZ_PVTL01000011.1"/>
</dbReference>
<feature type="transmembrane region" description="Helical" evidence="7">
    <location>
        <begin position="202"/>
        <end position="228"/>
    </location>
</feature>
<dbReference type="PANTHER" id="PTHR30151:SF20">
    <property type="entry name" value="ABC TRANSPORTER PERMEASE PROTEIN HI_0355-RELATED"/>
    <property type="match status" value="1"/>
</dbReference>
<dbReference type="Pfam" id="PF00528">
    <property type="entry name" value="BPD_transp_1"/>
    <property type="match status" value="1"/>
</dbReference>
<keyword evidence="5 7" id="KW-1133">Transmembrane helix</keyword>
<reference evidence="10 11" key="1">
    <citation type="submission" date="2018-03" db="EMBL/GenBank/DDBJ databases">
        <title>Genomic Encyclopedia of Type Strains, Phase III (KMG-III): the genomes of soil and plant-associated and newly described type strains.</title>
        <authorList>
            <person name="Whitman W."/>
        </authorList>
    </citation>
    <scope>NUCLEOTIDE SEQUENCE [LARGE SCALE GENOMIC DNA]</scope>
    <source>
        <strain evidence="10 11">CGMCC 1.12484</strain>
    </source>
</reference>
<evidence type="ECO:0000256" key="4">
    <source>
        <dbReference type="ARBA" id="ARBA00022692"/>
    </source>
</evidence>
<dbReference type="CDD" id="cd06261">
    <property type="entry name" value="TM_PBP2"/>
    <property type="match status" value="1"/>
</dbReference>
<dbReference type="AlphaFoldDB" id="A0A2T0V4A4"/>
<evidence type="ECO:0000256" key="1">
    <source>
        <dbReference type="ARBA" id="ARBA00004651"/>
    </source>
</evidence>
<feature type="domain" description="ABC transmembrane type-1" evidence="9">
    <location>
        <begin position="82"/>
        <end position="266"/>
    </location>
</feature>
<dbReference type="EMBL" id="PVTL01000011">
    <property type="protein sequence ID" value="PRY65002.1"/>
    <property type="molecule type" value="Genomic_DNA"/>
</dbReference>
<organism evidence="10 11">
    <name type="scientific">Glaciihabitans tibetensis</name>
    <dbReference type="NCBI Taxonomy" id="1266600"/>
    <lineage>
        <taxon>Bacteria</taxon>
        <taxon>Bacillati</taxon>
        <taxon>Actinomycetota</taxon>
        <taxon>Actinomycetes</taxon>
        <taxon>Micrococcales</taxon>
        <taxon>Microbacteriaceae</taxon>
        <taxon>Glaciihabitans</taxon>
    </lineage>
</organism>
<evidence type="ECO:0000256" key="5">
    <source>
        <dbReference type="ARBA" id="ARBA00022989"/>
    </source>
</evidence>
<evidence type="ECO:0000256" key="8">
    <source>
        <dbReference type="SAM" id="MobiDB-lite"/>
    </source>
</evidence>
<keyword evidence="6 7" id="KW-0472">Membrane</keyword>
<comment type="subcellular location">
    <subcellularLocation>
        <location evidence="1 7">Cell membrane</location>
        <topology evidence="1 7">Multi-pass membrane protein</topology>
    </subcellularLocation>
</comment>
<keyword evidence="11" id="KW-1185">Reference proteome</keyword>
<accession>A0A2T0V4A4</accession>
<evidence type="ECO:0000256" key="7">
    <source>
        <dbReference type="RuleBase" id="RU363032"/>
    </source>
</evidence>
<keyword evidence="3" id="KW-1003">Cell membrane</keyword>
<feature type="transmembrane region" description="Helical" evidence="7">
    <location>
        <begin position="35"/>
        <end position="59"/>
    </location>
</feature>
<dbReference type="InterPro" id="IPR000515">
    <property type="entry name" value="MetI-like"/>
</dbReference>